<keyword evidence="2 6" id="KW-0812">Transmembrane</keyword>
<feature type="domain" description="ResB-like" evidence="8">
    <location>
        <begin position="21"/>
        <end position="313"/>
    </location>
</feature>
<sequence length="444" mass="51962">MHLFTLKNVLWNILKKLANLNLAIFILFLIVFFSILGSVIEQNQDLFFYQMNYPIHSNKFIEFNWQFIAFLGLDNIYESWWFIFILCIFTLSLFVCTFTVQLPSLKYSRRWKFSNFIKKKEKNKNYLGNLFFQSSLENSFINIIYSLNNSLFYVFYKGKAAYAYKGLFGRIGPIFVHASIIITLFGSMLGIFTGFVGQEMVSKGEVFHVKNVVKFGVFNLLPRNVLGRVNDFFITYNLNGSVKQFFSDISILDNTGSIIGNKLISVNSPLLFNHLTFYQTDWNIDGFRLQLNNNYIVQKKVQNIDFNGRKCWLCNFFLDNNNKYILLLFDLQDNIYVYNQNINTISSISLNKSIYLDDIKIDIKDILVSTGLYIKADPGIFIIYSGFFILMLSTVCSYISYTQVWVNKVDKVINFSGVTNRAILFFEEDINKINTIYQKYTFYK</sequence>
<geneLocation type="plastid" evidence="9"/>
<evidence type="ECO:0000313" key="9">
    <source>
        <dbReference type="EMBL" id="QCI08312.1"/>
    </source>
</evidence>
<dbReference type="HAMAP" id="MF_01392">
    <property type="entry name" value="CytC_Ccs1"/>
    <property type="match status" value="1"/>
</dbReference>
<dbReference type="PANTHER" id="PTHR31566">
    <property type="entry name" value="CYTOCHROME C BIOGENESIS PROTEIN CCS1, CHLOROPLASTIC"/>
    <property type="match status" value="1"/>
</dbReference>
<organism evidence="9">
    <name type="scientific">Ptilothamnion sphaericum</name>
    <dbReference type="NCBI Taxonomy" id="1498216"/>
    <lineage>
        <taxon>Eukaryota</taxon>
        <taxon>Rhodophyta</taxon>
        <taxon>Florideophyceae</taxon>
        <taxon>Rhodymeniophycidae</taxon>
        <taxon>Ceramiales</taxon>
        <taxon>Wrangeliaceae</taxon>
        <taxon>Ptilothamnion</taxon>
    </lineage>
</organism>
<feature type="transmembrane region" description="Helical" evidence="7">
    <location>
        <begin position="126"/>
        <end position="147"/>
    </location>
</feature>
<proteinExistence type="inferred from homology"/>
<dbReference type="EMBL" id="MK814728">
    <property type="protein sequence ID" value="QCI08312.1"/>
    <property type="molecule type" value="Genomic_DNA"/>
</dbReference>
<keyword evidence="9" id="KW-0934">Plastid</keyword>
<dbReference type="PANTHER" id="PTHR31566:SF0">
    <property type="entry name" value="CYTOCHROME C BIOGENESIS PROTEIN CCS1, CHLOROPLASTIC"/>
    <property type="match status" value="1"/>
</dbReference>
<name>A0A4D6WYW3_9FLOR</name>
<reference evidence="9" key="1">
    <citation type="journal article" date="2019" name="Mol. Phylogenet. Evol.">
        <title>Morphological evolution and classification of the red algal order Ceramiales inferred using plastid phylogenomics.</title>
        <authorList>
            <person name="Diaz-Tapia P."/>
            <person name="Pasella M.M."/>
            <person name="Verbruggen H."/>
            <person name="Maggs C.A."/>
        </authorList>
    </citation>
    <scope>NUCLEOTIDE SEQUENCE</scope>
    <source>
        <strain evidence="9">PD2949_2</strain>
        <strain evidence="10">PD2949_3</strain>
    </source>
</reference>
<evidence type="ECO:0000259" key="8">
    <source>
        <dbReference type="Pfam" id="PF05140"/>
    </source>
</evidence>
<evidence type="ECO:0000256" key="7">
    <source>
        <dbReference type="SAM" id="Phobius"/>
    </source>
</evidence>
<evidence type="ECO:0000256" key="5">
    <source>
        <dbReference type="ARBA" id="ARBA00023136"/>
    </source>
</evidence>
<comment type="similarity">
    <text evidence="6">Belongs to the Ccs1/CcsB family.</text>
</comment>
<keyword evidence="4 6" id="KW-1133">Transmembrane helix</keyword>
<dbReference type="InterPro" id="IPR007816">
    <property type="entry name" value="ResB-like_domain"/>
</dbReference>
<evidence type="ECO:0000256" key="4">
    <source>
        <dbReference type="ARBA" id="ARBA00022989"/>
    </source>
</evidence>
<feature type="transmembrane region" description="Helical" evidence="7">
    <location>
        <begin position="174"/>
        <end position="196"/>
    </location>
</feature>
<feature type="transmembrane region" description="Helical" evidence="7">
    <location>
        <begin position="20"/>
        <end position="40"/>
    </location>
</feature>
<reference evidence="9" key="2">
    <citation type="submission" date="2019-04" db="EMBL/GenBank/DDBJ databases">
        <authorList>
            <person name="Pasella M."/>
        </authorList>
    </citation>
    <scope>NUCLEOTIDE SEQUENCE</scope>
    <source>
        <strain evidence="9">PD2949_2</strain>
        <strain evidence="10">PD2949_3</strain>
    </source>
</reference>
<dbReference type="EMBL" id="MK814729">
    <property type="protein sequence ID" value="QCI08329.1"/>
    <property type="molecule type" value="Genomic_DNA"/>
</dbReference>
<keyword evidence="3 6" id="KW-0201">Cytochrome c-type biogenesis</keyword>
<evidence type="ECO:0000313" key="10">
    <source>
        <dbReference type="EMBL" id="QCI08329.1"/>
    </source>
</evidence>
<evidence type="ECO:0000256" key="3">
    <source>
        <dbReference type="ARBA" id="ARBA00022748"/>
    </source>
</evidence>
<keyword evidence="6" id="KW-0793">Thylakoid</keyword>
<evidence type="ECO:0000256" key="2">
    <source>
        <dbReference type="ARBA" id="ARBA00022692"/>
    </source>
</evidence>
<feature type="transmembrane region" description="Helical" evidence="7">
    <location>
        <begin position="80"/>
        <end position="105"/>
    </location>
</feature>
<comment type="function">
    <text evidence="6">Required during biogenesis of c-type cytochromes (cytochrome c6 and cytochrome f) at the step of heme attachment.</text>
</comment>
<dbReference type="InterPro" id="IPR023494">
    <property type="entry name" value="Cyt_c_bgen_Ccs1/CcsB/ResB"/>
</dbReference>
<gene>
    <name evidence="6 9" type="primary">ccs1</name>
    <name evidence="6" type="synonym">ccsB</name>
</gene>
<dbReference type="Pfam" id="PF05140">
    <property type="entry name" value="ResB"/>
    <property type="match status" value="1"/>
</dbReference>
<evidence type="ECO:0000256" key="6">
    <source>
        <dbReference type="HAMAP-Rule" id="MF_01392"/>
    </source>
</evidence>
<dbReference type="GO" id="GO:0042651">
    <property type="term" value="C:thylakoid membrane"/>
    <property type="evidence" value="ECO:0007669"/>
    <property type="project" value="UniProtKB-UniRule"/>
</dbReference>
<evidence type="ECO:0000256" key="1">
    <source>
        <dbReference type="ARBA" id="ARBA00004141"/>
    </source>
</evidence>
<dbReference type="GO" id="GO:0017004">
    <property type="term" value="P:cytochrome complex assembly"/>
    <property type="evidence" value="ECO:0007669"/>
    <property type="project" value="UniProtKB-UniRule"/>
</dbReference>
<feature type="transmembrane region" description="Helical" evidence="7">
    <location>
        <begin position="381"/>
        <end position="401"/>
    </location>
</feature>
<keyword evidence="5 6" id="KW-0472">Membrane</keyword>
<accession>A0A4D6WYW3</accession>
<dbReference type="AlphaFoldDB" id="A0A4D6WYW3"/>
<comment type="subunit">
    <text evidence="6">May interact with CcsA.</text>
</comment>
<protein>
    <recommendedName>
        <fullName evidence="6">Cytochrome c biogenesis protein CcsB</fullName>
    </recommendedName>
</protein>
<comment type="subcellular location">
    <subcellularLocation>
        <location evidence="6">Cellular thylakoid membrane</location>
        <topology evidence="6">Multi-pass membrane protein</topology>
    </subcellularLocation>
    <subcellularLocation>
        <location evidence="1">Membrane</location>
        <topology evidence="1">Multi-pass membrane protein</topology>
    </subcellularLocation>
</comment>